<evidence type="ECO:0000259" key="1">
    <source>
        <dbReference type="Pfam" id="PF23469"/>
    </source>
</evidence>
<dbReference type="Proteomes" id="UP000815325">
    <property type="component" value="Unassembled WGS sequence"/>
</dbReference>
<proteinExistence type="predicted"/>
<dbReference type="PANTHER" id="PTHR15744">
    <property type="entry name" value="BLOM7"/>
    <property type="match status" value="1"/>
</dbReference>
<evidence type="ECO:0000313" key="2">
    <source>
        <dbReference type="EMBL" id="KAF5827423.1"/>
    </source>
</evidence>
<reference evidence="2" key="1">
    <citation type="submission" date="2017-08" db="EMBL/GenBank/DDBJ databases">
        <authorList>
            <person name="Polle J.E."/>
            <person name="Barry K."/>
            <person name="Cushman J."/>
            <person name="Schmutz J."/>
            <person name="Tran D."/>
            <person name="Hathwaick L.T."/>
            <person name="Yim W.C."/>
            <person name="Jenkins J."/>
            <person name="Mckie-Krisberg Z.M."/>
            <person name="Prochnik S."/>
            <person name="Lindquist E."/>
            <person name="Dockter R.B."/>
            <person name="Adam C."/>
            <person name="Molina H."/>
            <person name="Bunkerborg J."/>
            <person name="Jin E."/>
            <person name="Buchheim M."/>
            <person name="Magnuson J."/>
        </authorList>
    </citation>
    <scope>NUCLEOTIDE SEQUENCE</scope>
    <source>
        <strain evidence="2">CCAP 19/18</strain>
    </source>
</reference>
<protein>
    <recommendedName>
        <fullName evidence="1">ATP-dependent RNA helicase PRP5/DDX46/KHDC4 KH domain-containing protein</fullName>
    </recommendedName>
</protein>
<dbReference type="CDD" id="cd22475">
    <property type="entry name" value="KH-I_AtRH42_like"/>
    <property type="match status" value="1"/>
</dbReference>
<evidence type="ECO:0000313" key="3">
    <source>
        <dbReference type="Proteomes" id="UP000815325"/>
    </source>
</evidence>
<sequence length="181" mass="19341">MYIHFSLSHQGTRATSCVVAPTPASAPAPASTPPPLNVNVLNPHGAKDAVSRAAQLAMQFATKGGAAKAMPGEPGAEQTKHYEAELEINDFPQHSRWKVTHRDTVNMIGETTGAALITKGVYVPPGKQAPEGERKIYLLIEGPTELSVKHAKQALKQVLEETTEKVMRRDAPAGPGKYSVV</sequence>
<comment type="caution">
    <text evidence="2">The sequence shown here is derived from an EMBL/GenBank/DDBJ whole genome shotgun (WGS) entry which is preliminary data.</text>
</comment>
<dbReference type="Pfam" id="PF23469">
    <property type="entry name" value="KH_12"/>
    <property type="match status" value="1"/>
</dbReference>
<dbReference type="InterPro" id="IPR056149">
    <property type="entry name" value="PRP5/DDX46/KHDC4_KH"/>
</dbReference>
<gene>
    <name evidence="2" type="ORF">DUNSADRAFT_688</name>
</gene>
<dbReference type="InterPro" id="IPR031121">
    <property type="entry name" value="RIK/BLOM7"/>
</dbReference>
<dbReference type="EMBL" id="MU070508">
    <property type="protein sequence ID" value="KAF5827423.1"/>
    <property type="molecule type" value="Genomic_DNA"/>
</dbReference>
<dbReference type="PANTHER" id="PTHR15744:SF0">
    <property type="entry name" value="KH HOMOLOGY DOMAIN-CONTAINING PROTEIN 4"/>
    <property type="match status" value="1"/>
</dbReference>
<organism evidence="2 3">
    <name type="scientific">Dunaliella salina</name>
    <name type="common">Green alga</name>
    <name type="synonym">Protococcus salinus</name>
    <dbReference type="NCBI Taxonomy" id="3046"/>
    <lineage>
        <taxon>Eukaryota</taxon>
        <taxon>Viridiplantae</taxon>
        <taxon>Chlorophyta</taxon>
        <taxon>core chlorophytes</taxon>
        <taxon>Chlorophyceae</taxon>
        <taxon>CS clade</taxon>
        <taxon>Chlamydomonadales</taxon>
        <taxon>Dunaliellaceae</taxon>
        <taxon>Dunaliella</taxon>
    </lineage>
</organism>
<accession>A0ABQ7FYJ9</accession>
<keyword evidence="3" id="KW-1185">Reference proteome</keyword>
<name>A0ABQ7FYJ9_DUNSA</name>
<feature type="domain" description="ATP-dependent RNA helicase PRP5/DDX46/KHDC4 KH" evidence="1">
    <location>
        <begin position="83"/>
        <end position="154"/>
    </location>
</feature>